<evidence type="ECO:0000313" key="2">
    <source>
        <dbReference type="EMBL" id="EEF43740.1"/>
    </source>
</evidence>
<reference evidence="3" key="1">
    <citation type="journal article" date="2010" name="Nat. Biotechnol.">
        <title>Draft genome sequence of the oilseed species Ricinus communis.</title>
        <authorList>
            <person name="Chan A.P."/>
            <person name="Crabtree J."/>
            <person name="Zhao Q."/>
            <person name="Lorenzi H."/>
            <person name="Orvis J."/>
            <person name="Puiu D."/>
            <person name="Melake-Berhan A."/>
            <person name="Jones K.M."/>
            <person name="Redman J."/>
            <person name="Chen G."/>
            <person name="Cahoon E.B."/>
            <person name="Gedil M."/>
            <person name="Stanke M."/>
            <person name="Haas B.J."/>
            <person name="Wortman J.R."/>
            <person name="Fraser-Liggett C.M."/>
            <person name="Ravel J."/>
            <person name="Rabinowicz P.D."/>
        </authorList>
    </citation>
    <scope>NUCLEOTIDE SEQUENCE [LARGE SCALE GENOMIC DNA]</scope>
    <source>
        <strain evidence="3">cv. Hale</strain>
    </source>
</reference>
<accession>B9RY48</accession>
<keyword evidence="3" id="KW-1185">Reference proteome</keyword>
<sequence>MGRQGLGIAKYLETPKGGRGREGTLRSNNHNNNSEAFCRQSNCTVAHHVQISLLSPIADISLPVMCTDNIYQSEEYLMN</sequence>
<protein>
    <submittedName>
        <fullName evidence="2">Uncharacterized protein</fullName>
    </submittedName>
</protein>
<evidence type="ECO:0000256" key="1">
    <source>
        <dbReference type="SAM" id="MobiDB-lite"/>
    </source>
</evidence>
<evidence type="ECO:0000313" key="3">
    <source>
        <dbReference type="Proteomes" id="UP000008311"/>
    </source>
</evidence>
<organism evidence="2 3">
    <name type="scientific">Ricinus communis</name>
    <name type="common">Castor bean</name>
    <dbReference type="NCBI Taxonomy" id="3988"/>
    <lineage>
        <taxon>Eukaryota</taxon>
        <taxon>Viridiplantae</taxon>
        <taxon>Streptophyta</taxon>
        <taxon>Embryophyta</taxon>
        <taxon>Tracheophyta</taxon>
        <taxon>Spermatophyta</taxon>
        <taxon>Magnoliopsida</taxon>
        <taxon>eudicotyledons</taxon>
        <taxon>Gunneridae</taxon>
        <taxon>Pentapetalae</taxon>
        <taxon>rosids</taxon>
        <taxon>fabids</taxon>
        <taxon>Malpighiales</taxon>
        <taxon>Euphorbiaceae</taxon>
        <taxon>Acalyphoideae</taxon>
        <taxon>Acalypheae</taxon>
        <taxon>Ricinus</taxon>
    </lineage>
</organism>
<dbReference type="Proteomes" id="UP000008311">
    <property type="component" value="Unassembled WGS sequence"/>
</dbReference>
<gene>
    <name evidence="2" type="ORF">RCOM_0814460</name>
</gene>
<dbReference type="EMBL" id="EQ973830">
    <property type="protein sequence ID" value="EEF43740.1"/>
    <property type="molecule type" value="Genomic_DNA"/>
</dbReference>
<dbReference type="AlphaFoldDB" id="B9RY48"/>
<dbReference type="InParanoid" id="B9RY48"/>
<feature type="region of interest" description="Disordered" evidence="1">
    <location>
        <begin position="1"/>
        <end position="31"/>
    </location>
</feature>
<proteinExistence type="predicted"/>
<name>B9RY48_RICCO</name>